<evidence type="ECO:0000313" key="3">
    <source>
        <dbReference type="EMBL" id="GAI47853.1"/>
    </source>
</evidence>
<evidence type="ECO:0000256" key="1">
    <source>
        <dbReference type="SAM" id="MobiDB-lite"/>
    </source>
</evidence>
<comment type="caution">
    <text evidence="3">The sequence shown here is derived from an EMBL/GenBank/DDBJ whole genome shotgun (WGS) entry which is preliminary data.</text>
</comment>
<feature type="region of interest" description="Disordered" evidence="1">
    <location>
        <begin position="1"/>
        <end position="46"/>
    </location>
</feature>
<sequence length="141" mass="15839">METFTTALPETVAPEEQPEPSGMVAKPVTPSSITASQSPERTERVVWQPQREPILTPSGWQLPPIDILDKPTEVELNKDDINKRARLIEEALASYGVDTKVVQINTGPTVTQFGVEPGWDRKYKEIKEKGQTRLEEVSRTR</sequence>
<dbReference type="Pfam" id="PF17854">
    <property type="entry name" value="FtsK_alpha"/>
    <property type="match status" value="1"/>
</dbReference>
<feature type="domain" description="FtsK alpha" evidence="2">
    <location>
        <begin position="62"/>
        <end position="128"/>
    </location>
</feature>
<reference evidence="3" key="1">
    <citation type="journal article" date="2014" name="Front. Microbiol.">
        <title>High frequency of phylogenetically diverse reductive dehalogenase-homologous genes in deep subseafloor sedimentary metagenomes.</title>
        <authorList>
            <person name="Kawai M."/>
            <person name="Futagami T."/>
            <person name="Toyoda A."/>
            <person name="Takaki Y."/>
            <person name="Nishi S."/>
            <person name="Hori S."/>
            <person name="Arai W."/>
            <person name="Tsubouchi T."/>
            <person name="Morono Y."/>
            <person name="Uchiyama I."/>
            <person name="Ito T."/>
            <person name="Fujiyama A."/>
            <person name="Inagaki F."/>
            <person name="Takami H."/>
        </authorList>
    </citation>
    <scope>NUCLEOTIDE SEQUENCE</scope>
    <source>
        <strain evidence="3">Expedition CK06-06</strain>
    </source>
</reference>
<proteinExistence type="predicted"/>
<dbReference type="EMBL" id="BARV01037119">
    <property type="protein sequence ID" value="GAI47853.1"/>
    <property type="molecule type" value="Genomic_DNA"/>
</dbReference>
<dbReference type="InterPro" id="IPR041027">
    <property type="entry name" value="FtsK_alpha"/>
</dbReference>
<organism evidence="3">
    <name type="scientific">marine sediment metagenome</name>
    <dbReference type="NCBI Taxonomy" id="412755"/>
    <lineage>
        <taxon>unclassified sequences</taxon>
        <taxon>metagenomes</taxon>
        <taxon>ecological metagenomes</taxon>
    </lineage>
</organism>
<dbReference type="AlphaFoldDB" id="X1NW62"/>
<gene>
    <name evidence="3" type="ORF">S06H3_57498</name>
</gene>
<dbReference type="Gene3D" id="3.30.980.40">
    <property type="match status" value="1"/>
</dbReference>
<accession>X1NW62</accession>
<feature type="compositionally biased region" description="Polar residues" evidence="1">
    <location>
        <begin position="29"/>
        <end position="39"/>
    </location>
</feature>
<evidence type="ECO:0000259" key="2">
    <source>
        <dbReference type="Pfam" id="PF17854"/>
    </source>
</evidence>
<name>X1NW62_9ZZZZ</name>
<feature type="non-terminal residue" evidence="3">
    <location>
        <position position="141"/>
    </location>
</feature>
<protein>
    <recommendedName>
        <fullName evidence="2">FtsK alpha domain-containing protein</fullName>
    </recommendedName>
</protein>